<name>A0A418QLZ0_9BACT</name>
<protein>
    <recommendedName>
        <fullName evidence="3">T9SS C-terminal target domain-containing protein</fullName>
    </recommendedName>
</protein>
<gene>
    <name evidence="1" type="ORF">D0T11_19430</name>
</gene>
<dbReference type="EMBL" id="QYCN01000044">
    <property type="protein sequence ID" value="RIY06109.1"/>
    <property type="molecule type" value="Genomic_DNA"/>
</dbReference>
<dbReference type="Proteomes" id="UP000284250">
    <property type="component" value="Unassembled WGS sequence"/>
</dbReference>
<reference evidence="1 2" key="1">
    <citation type="submission" date="2019-01" db="EMBL/GenBank/DDBJ databases">
        <title>Hymenobacter humicola sp. nov., isolated from soils in Antarctica.</title>
        <authorList>
            <person name="Sedlacek I."/>
            <person name="Holochova P."/>
            <person name="Kralova S."/>
            <person name="Pantucek R."/>
            <person name="Stankova E."/>
            <person name="Vrbovska V."/>
            <person name="Kristofova L."/>
            <person name="Svec P."/>
            <person name="Busse H.-J."/>
        </authorList>
    </citation>
    <scope>NUCLEOTIDE SEQUENCE [LARGE SCALE GENOMIC DNA]</scope>
    <source>
        <strain evidence="1 2">CCM 8852</strain>
    </source>
</reference>
<accession>A0A418QLZ0</accession>
<evidence type="ECO:0008006" key="3">
    <source>
        <dbReference type="Google" id="ProtNLM"/>
    </source>
</evidence>
<proteinExistence type="predicted"/>
<keyword evidence="2" id="KW-1185">Reference proteome</keyword>
<dbReference type="AlphaFoldDB" id="A0A418QLZ0"/>
<organism evidence="1 2">
    <name type="scientific">Hymenobacter rubripertinctus</name>
    <dbReference type="NCBI Taxonomy" id="2029981"/>
    <lineage>
        <taxon>Bacteria</taxon>
        <taxon>Pseudomonadati</taxon>
        <taxon>Bacteroidota</taxon>
        <taxon>Cytophagia</taxon>
        <taxon>Cytophagales</taxon>
        <taxon>Hymenobacteraceae</taxon>
        <taxon>Hymenobacter</taxon>
    </lineage>
</organism>
<evidence type="ECO:0000313" key="1">
    <source>
        <dbReference type="EMBL" id="RIY06109.1"/>
    </source>
</evidence>
<evidence type="ECO:0000313" key="2">
    <source>
        <dbReference type="Proteomes" id="UP000284250"/>
    </source>
</evidence>
<comment type="caution">
    <text evidence="1">The sequence shown here is derived from an EMBL/GenBank/DDBJ whole genome shotgun (WGS) entry which is preliminary data.</text>
</comment>
<sequence length="74" mass="7734">MNLRPAAFTPATASPAAPVTDVRVYPNPATDAATISFSGLAAGRVSAYVTDMVGHRVQTIMDREPIGPRLSVAH</sequence>